<organism evidence="2 3">
    <name type="scientific">Rangifer tarandus platyrhynchus</name>
    <name type="common">Svalbard reindeer</name>
    <dbReference type="NCBI Taxonomy" id="3082113"/>
    <lineage>
        <taxon>Eukaryota</taxon>
        <taxon>Metazoa</taxon>
        <taxon>Chordata</taxon>
        <taxon>Craniata</taxon>
        <taxon>Vertebrata</taxon>
        <taxon>Euteleostomi</taxon>
        <taxon>Mammalia</taxon>
        <taxon>Eutheria</taxon>
        <taxon>Laurasiatheria</taxon>
        <taxon>Artiodactyla</taxon>
        <taxon>Ruminantia</taxon>
        <taxon>Pecora</taxon>
        <taxon>Cervidae</taxon>
        <taxon>Odocoileinae</taxon>
        <taxon>Rangifer</taxon>
    </lineage>
</organism>
<evidence type="ECO:0000313" key="2">
    <source>
        <dbReference type="EMBL" id="CAI9160204.1"/>
    </source>
</evidence>
<feature type="compositionally biased region" description="Basic and acidic residues" evidence="1">
    <location>
        <begin position="1"/>
        <end position="12"/>
    </location>
</feature>
<gene>
    <name evidence="2" type="ORF">MRATA1EN1_LOCUS9166</name>
</gene>
<keyword evidence="3" id="KW-1185">Reference proteome</keyword>
<name>A0ABN8YFA2_RANTA</name>
<dbReference type="EMBL" id="OX459938">
    <property type="protein sequence ID" value="CAI9160204.1"/>
    <property type="molecule type" value="Genomic_DNA"/>
</dbReference>
<evidence type="ECO:0000256" key="1">
    <source>
        <dbReference type="SAM" id="MobiDB-lite"/>
    </source>
</evidence>
<feature type="region of interest" description="Disordered" evidence="1">
    <location>
        <begin position="1"/>
        <end position="24"/>
    </location>
</feature>
<reference evidence="2" key="1">
    <citation type="submission" date="2023-04" db="EMBL/GenBank/DDBJ databases">
        <authorList>
            <consortium name="ELIXIR-Norway"/>
        </authorList>
    </citation>
    <scope>NUCLEOTIDE SEQUENCE [LARGE SCALE GENOMIC DNA]</scope>
</reference>
<feature type="region of interest" description="Disordered" evidence="1">
    <location>
        <begin position="37"/>
        <end position="138"/>
    </location>
</feature>
<proteinExistence type="predicted"/>
<accession>A0ABN8YFA2</accession>
<protein>
    <submittedName>
        <fullName evidence="2">Uncharacterized protein</fullName>
    </submittedName>
</protein>
<dbReference type="Proteomes" id="UP001176941">
    <property type="component" value="Chromosome 2"/>
</dbReference>
<evidence type="ECO:0000313" key="3">
    <source>
        <dbReference type="Proteomes" id="UP001176941"/>
    </source>
</evidence>
<sequence length="138" mass="14766">MTKLLGPDRPEVEPYSMESRANSGQVLDLRASVYHVPIRNTPPPTKPGSAQSRLLQDFSPDHSDTHRGNAVCARETRRECRGRSIPAATRGSETTTGEGRKPVAWLRMAPAAAQEGPGGISEWHPASPGDLFGGPAVS</sequence>